<keyword evidence="2" id="KW-0067">ATP-binding</keyword>
<dbReference type="GO" id="GO:0006310">
    <property type="term" value="P:DNA recombination"/>
    <property type="evidence" value="ECO:0007669"/>
    <property type="project" value="TreeGrafter"/>
</dbReference>
<evidence type="ECO:0000256" key="1">
    <source>
        <dbReference type="ARBA" id="ARBA00022741"/>
    </source>
</evidence>
<dbReference type="SUPFAM" id="SSF51294">
    <property type="entry name" value="Hedgehog/intein (Hint) domain"/>
    <property type="match status" value="1"/>
</dbReference>
<feature type="domain" description="UvrD-like helicase C-terminal" evidence="3">
    <location>
        <begin position="1036"/>
        <end position="1082"/>
    </location>
</feature>
<dbReference type="Pfam" id="PF18335">
    <property type="entry name" value="SH3_13"/>
    <property type="match status" value="1"/>
</dbReference>
<dbReference type="Proteomes" id="UP001176961">
    <property type="component" value="Unassembled WGS sequence"/>
</dbReference>
<dbReference type="PROSITE" id="PS50818">
    <property type="entry name" value="INTEIN_C_TER"/>
    <property type="match status" value="1"/>
</dbReference>
<accession>A0AA36DRT1</accession>
<dbReference type="GO" id="GO:0005524">
    <property type="term" value="F:ATP binding"/>
    <property type="evidence" value="ECO:0007669"/>
    <property type="project" value="UniProtKB-KW"/>
</dbReference>
<dbReference type="GO" id="GO:0017116">
    <property type="term" value="F:single-stranded DNA helicase activity"/>
    <property type="evidence" value="ECO:0007669"/>
    <property type="project" value="TreeGrafter"/>
</dbReference>
<dbReference type="Pfam" id="PF13538">
    <property type="entry name" value="UvrD_C_2"/>
    <property type="match status" value="1"/>
</dbReference>
<reference evidence="5" key="1">
    <citation type="submission" date="2023-07" db="EMBL/GenBank/DDBJ databases">
        <authorList>
            <consortium name="CYATHOMIX"/>
        </authorList>
    </citation>
    <scope>NUCLEOTIDE SEQUENCE</scope>
    <source>
        <strain evidence="5">N/A</strain>
    </source>
</reference>
<dbReference type="InterPro" id="IPR050534">
    <property type="entry name" value="Coronavir_polyprotein_1ab"/>
</dbReference>
<dbReference type="AlphaFoldDB" id="A0AA36DRT1"/>
<dbReference type="CDD" id="cd17933">
    <property type="entry name" value="DEXSc_RecD-like"/>
    <property type="match status" value="1"/>
</dbReference>
<feature type="domain" description="ATP-dependent RecD2 DNA helicase SH3" evidence="4">
    <location>
        <begin position="926"/>
        <end position="1019"/>
    </location>
</feature>
<dbReference type="Pfam" id="PF13604">
    <property type="entry name" value="AAA_30"/>
    <property type="match status" value="1"/>
</dbReference>
<evidence type="ECO:0000259" key="4">
    <source>
        <dbReference type="Pfam" id="PF18335"/>
    </source>
</evidence>
<protein>
    <submittedName>
        <fullName evidence="5">Uncharacterized protein</fullName>
    </submittedName>
</protein>
<gene>
    <name evidence="5" type="ORF">CYNAS_LOCUS4184</name>
</gene>
<dbReference type="GO" id="GO:0009338">
    <property type="term" value="C:exodeoxyribonuclease V complex"/>
    <property type="evidence" value="ECO:0007669"/>
    <property type="project" value="TreeGrafter"/>
</dbReference>
<evidence type="ECO:0000313" key="5">
    <source>
        <dbReference type="EMBL" id="CAJ0592201.1"/>
    </source>
</evidence>
<organism evidence="5 6">
    <name type="scientific">Cylicocyclus nassatus</name>
    <name type="common">Nematode worm</name>
    <dbReference type="NCBI Taxonomy" id="53992"/>
    <lineage>
        <taxon>Eukaryota</taxon>
        <taxon>Metazoa</taxon>
        <taxon>Ecdysozoa</taxon>
        <taxon>Nematoda</taxon>
        <taxon>Chromadorea</taxon>
        <taxon>Rhabditida</taxon>
        <taxon>Rhabditina</taxon>
        <taxon>Rhabditomorpha</taxon>
        <taxon>Strongyloidea</taxon>
        <taxon>Strongylidae</taxon>
        <taxon>Cylicocyclus</taxon>
    </lineage>
</organism>
<sequence>MTNLEWIKKNINEMGAEAFIDYWFDHKITPWCTVCDNDDADDMDCRCCATRWLEAKHQEPMPELKVGMFIEAKGKLGVVVNDITIAYQDGNLSHLLLGAEYDAELTLVEENKYGKTYELAESIEINISNLTEADSRNILLSITTKQQTEYIMRDFPQFVQYVLDGRVDEIPIDKIYNVGRYKCDLYAQLIIGNYKLISIQNSLKEYNFSLEECRKLNSVYQDINIIASTIKEHPYVVFVGALQRDFEAVDDFICSKFPAMKHSKERCEFAILDVLDSVEIDGSTRINANQCVKYIPRELLDIAVETVNESERIYFDKETKYISKIDTYNKEVAVAEKLRTLIDNSSELGLDVEGYINTLNECKLTKEQLSILDIVNKNSVSLLMGGAGCVDGDTEFFNGYGWKKIRDYRYDDYVLQYNLDGTATLVEPYRYWKFPCNKLYHFETKYGVSQTVCDQHDIVYKSPKGVIHHTNIAEIIEKQDSAKSGFTGRFMTSFNYDGKGIDLTDDEIRVMVAVMADGSFQKNNPTSTRCRFHIKKEHKKERLRELFNNAGCEFVEHQSATEGYTDFHVTVPRREKVFSKYWYGCNHHQLEIVCDEVMRWDGSTNYSPVGKVKRQRFSTTIKESADFVQFAFSAIGKRATISITDRRGRKRIVNGKEYISKSVEYSVGVTDKTLVGLCSNNRLDHTKTQVYKVPTNDGYKYCFTVPSHMLVLRNNNCIFITGNCGKSYTTKAIVDMLIANNLSVRLLAPTGIASKVLSQATNQHATTIHSAVLNCMGNFTEDVIIIDEFSMVSLDVMSMVCDKLRDDHRLIMVCDPAQLPSIGCGNVLTDIVNSGIVPNVTLTKVFRFGTSGIATTTTNIRNGVEYVADDGKVQFDCVEKDYRFLPISNPLEQIDEVYSELLTRYDKRDIMILSPFNKGNFGTRKINEMIQNKYNPSDFEVGHKYAKFHINDMVINTHNNYDATSREKFDYEKWVAEEDRLGSLDEDFIPQTFPKTAVMNGDIGIITDIDLNKNVFVQFDDVEVVYAPNELHNLLLAYAISIHRCQGSQAKAVIVVTHPQHSKMLNRNLLYVATTRAQTELIEIGSAPTINEAIKIEETQMRDTWLKNLLTN</sequence>
<keyword evidence="1" id="KW-0547">Nucleotide-binding</keyword>
<dbReference type="Gene3D" id="3.40.50.300">
    <property type="entry name" value="P-loop containing nucleotide triphosphate hydrolases"/>
    <property type="match status" value="2"/>
</dbReference>
<dbReference type="PANTHER" id="PTHR43788:SF6">
    <property type="entry name" value="DNA HELICASE B"/>
    <property type="match status" value="1"/>
</dbReference>
<dbReference type="InterPro" id="IPR030934">
    <property type="entry name" value="Intein_C"/>
</dbReference>
<proteinExistence type="predicted"/>
<evidence type="ECO:0000259" key="3">
    <source>
        <dbReference type="Pfam" id="PF13538"/>
    </source>
</evidence>
<keyword evidence="6" id="KW-1185">Reference proteome</keyword>
<dbReference type="EMBL" id="CATQJL010000014">
    <property type="protein sequence ID" value="CAJ0592201.1"/>
    <property type="molecule type" value="Genomic_DNA"/>
</dbReference>
<evidence type="ECO:0000256" key="2">
    <source>
        <dbReference type="ARBA" id="ARBA00022840"/>
    </source>
</evidence>
<comment type="caution">
    <text evidence="5">The sequence shown here is derived from an EMBL/GenBank/DDBJ whole genome shotgun (WGS) entry which is preliminary data.</text>
</comment>
<dbReference type="InterPro" id="IPR041451">
    <property type="entry name" value="RecD2_SH13"/>
</dbReference>
<evidence type="ECO:0000313" key="6">
    <source>
        <dbReference type="Proteomes" id="UP001176961"/>
    </source>
</evidence>
<dbReference type="CDD" id="cd18809">
    <property type="entry name" value="SF1_C_RecD"/>
    <property type="match status" value="1"/>
</dbReference>
<dbReference type="InterPro" id="IPR027785">
    <property type="entry name" value="UvrD-like_helicase_C"/>
</dbReference>
<dbReference type="SUPFAM" id="SSF52540">
    <property type="entry name" value="P-loop containing nucleoside triphosphate hydrolases"/>
    <property type="match status" value="2"/>
</dbReference>
<dbReference type="InterPro" id="IPR036844">
    <property type="entry name" value="Hint_dom_sf"/>
</dbReference>
<name>A0AA36DRT1_CYLNA</name>
<dbReference type="PANTHER" id="PTHR43788">
    <property type="entry name" value="DNA2/NAM7 HELICASE FAMILY MEMBER"/>
    <property type="match status" value="1"/>
</dbReference>
<dbReference type="Gene3D" id="2.30.30.940">
    <property type="match status" value="1"/>
</dbReference>
<dbReference type="InterPro" id="IPR027417">
    <property type="entry name" value="P-loop_NTPase"/>
</dbReference>